<gene>
    <name evidence="8" type="ORF">H7C19_04395</name>
</gene>
<dbReference type="RefSeq" id="WP_185141367.1">
    <property type="nucleotide sequence ID" value="NZ_JACJVP010000005.1"/>
</dbReference>
<protein>
    <submittedName>
        <fullName evidence="8">EamA family transporter</fullName>
    </submittedName>
</protein>
<dbReference type="InterPro" id="IPR050638">
    <property type="entry name" value="AA-Vitamin_Transporters"/>
</dbReference>
<dbReference type="GO" id="GO:0016020">
    <property type="term" value="C:membrane"/>
    <property type="evidence" value="ECO:0007669"/>
    <property type="project" value="UniProtKB-SubCell"/>
</dbReference>
<evidence type="ECO:0000256" key="6">
    <source>
        <dbReference type="SAM" id="Phobius"/>
    </source>
</evidence>
<feature type="transmembrane region" description="Helical" evidence="6">
    <location>
        <begin position="238"/>
        <end position="255"/>
    </location>
</feature>
<feature type="transmembrane region" description="Helical" evidence="6">
    <location>
        <begin position="30"/>
        <end position="51"/>
    </location>
</feature>
<evidence type="ECO:0000256" key="4">
    <source>
        <dbReference type="ARBA" id="ARBA00022989"/>
    </source>
</evidence>
<keyword evidence="4 6" id="KW-1133">Transmembrane helix</keyword>
<comment type="caution">
    <text evidence="8">The sequence shown here is derived from an EMBL/GenBank/DDBJ whole genome shotgun (WGS) entry which is preliminary data.</text>
</comment>
<comment type="similarity">
    <text evidence="2">Belongs to the EamA transporter family.</text>
</comment>
<feature type="transmembrane region" description="Helical" evidence="6">
    <location>
        <begin position="205"/>
        <end position="226"/>
    </location>
</feature>
<dbReference type="AlphaFoldDB" id="A0A7X0VDG0"/>
<evidence type="ECO:0000256" key="5">
    <source>
        <dbReference type="ARBA" id="ARBA00023136"/>
    </source>
</evidence>
<proteinExistence type="inferred from homology"/>
<feature type="transmembrane region" description="Helical" evidence="6">
    <location>
        <begin position="122"/>
        <end position="140"/>
    </location>
</feature>
<name>A0A7X0VDG0_9BACL</name>
<evidence type="ECO:0000256" key="1">
    <source>
        <dbReference type="ARBA" id="ARBA00004127"/>
    </source>
</evidence>
<dbReference type="Proteomes" id="UP000547209">
    <property type="component" value="Unassembled WGS sequence"/>
</dbReference>
<feature type="transmembrane region" description="Helical" evidence="6">
    <location>
        <begin position="146"/>
        <end position="163"/>
    </location>
</feature>
<evidence type="ECO:0000313" key="9">
    <source>
        <dbReference type="Proteomes" id="UP000547209"/>
    </source>
</evidence>
<reference evidence="8 9" key="1">
    <citation type="submission" date="2020-08" db="EMBL/GenBank/DDBJ databases">
        <title>Cohnella phylogeny.</title>
        <authorList>
            <person name="Dunlap C."/>
        </authorList>
    </citation>
    <scope>NUCLEOTIDE SEQUENCE [LARGE SCALE GENOMIC DNA]</scope>
    <source>
        <strain evidence="8 9">DSM 28246</strain>
    </source>
</reference>
<feature type="transmembrane region" description="Helical" evidence="6">
    <location>
        <begin position="170"/>
        <end position="193"/>
    </location>
</feature>
<feature type="domain" description="EamA" evidence="7">
    <location>
        <begin position="145"/>
        <end position="278"/>
    </location>
</feature>
<keyword evidence="9" id="KW-1185">Reference proteome</keyword>
<feature type="transmembrane region" description="Helical" evidence="6">
    <location>
        <begin position="95"/>
        <end position="115"/>
    </location>
</feature>
<organism evidence="8 9">
    <name type="scientific">Cohnella nanjingensis</name>
    <dbReference type="NCBI Taxonomy" id="1387779"/>
    <lineage>
        <taxon>Bacteria</taxon>
        <taxon>Bacillati</taxon>
        <taxon>Bacillota</taxon>
        <taxon>Bacilli</taxon>
        <taxon>Bacillales</taxon>
        <taxon>Paenibacillaceae</taxon>
        <taxon>Cohnella</taxon>
    </lineage>
</organism>
<evidence type="ECO:0000256" key="2">
    <source>
        <dbReference type="ARBA" id="ARBA00007362"/>
    </source>
</evidence>
<comment type="subcellular location">
    <subcellularLocation>
        <location evidence="1">Endomembrane system</location>
        <topology evidence="1">Multi-pass membrane protein</topology>
    </subcellularLocation>
</comment>
<feature type="transmembrane region" description="Helical" evidence="6">
    <location>
        <begin position="261"/>
        <end position="279"/>
    </location>
</feature>
<evidence type="ECO:0000256" key="3">
    <source>
        <dbReference type="ARBA" id="ARBA00022692"/>
    </source>
</evidence>
<dbReference type="PANTHER" id="PTHR32322">
    <property type="entry name" value="INNER MEMBRANE TRANSPORTER"/>
    <property type="match status" value="1"/>
</dbReference>
<dbReference type="InterPro" id="IPR037185">
    <property type="entry name" value="EmrE-like"/>
</dbReference>
<dbReference type="PANTHER" id="PTHR32322:SF2">
    <property type="entry name" value="EAMA DOMAIN-CONTAINING PROTEIN"/>
    <property type="match status" value="1"/>
</dbReference>
<feature type="transmembrane region" description="Helical" evidence="6">
    <location>
        <begin position="63"/>
        <end position="89"/>
    </location>
</feature>
<dbReference type="InterPro" id="IPR000620">
    <property type="entry name" value="EamA_dom"/>
</dbReference>
<accession>A0A7X0VDG0</accession>
<sequence length="297" mass="31800">MSKKTFAALLLLTTFAMGTAFPVGRLGLDYASPFLLMGIRFVLAGGIMALATIKRPKPRGARAWGKMALLGTFNSACVMGCAYYSMRWITSGESAILIFVNPLLVIVLGTLFLGARYGGRQWAGVALGLAGVVCTFGTHFHVQPGTFIGLAGAVFFATAALLMKRWGPSFDVWVLSGYQMLAGGVVLLVLSALSEHPHFELNLASAGVMLWLVLISSIVQFSAWTYLLRQTDPGRTSAFLFLAPLFSVLTGWGMLGEPLHAYVGAGGALICVGIFLVNWQARKRSLAADIPQKVAEM</sequence>
<evidence type="ECO:0000313" key="8">
    <source>
        <dbReference type="EMBL" id="MBB6669925.1"/>
    </source>
</evidence>
<evidence type="ECO:0000259" key="7">
    <source>
        <dbReference type="Pfam" id="PF00892"/>
    </source>
</evidence>
<dbReference type="Gene3D" id="1.10.3730.20">
    <property type="match status" value="1"/>
</dbReference>
<keyword evidence="5 6" id="KW-0472">Membrane</keyword>
<dbReference type="Pfam" id="PF00892">
    <property type="entry name" value="EamA"/>
    <property type="match status" value="2"/>
</dbReference>
<dbReference type="EMBL" id="JACJVP010000005">
    <property type="protein sequence ID" value="MBB6669925.1"/>
    <property type="molecule type" value="Genomic_DNA"/>
</dbReference>
<dbReference type="SUPFAM" id="SSF103481">
    <property type="entry name" value="Multidrug resistance efflux transporter EmrE"/>
    <property type="match status" value="2"/>
</dbReference>
<feature type="domain" description="EamA" evidence="7">
    <location>
        <begin position="8"/>
        <end position="136"/>
    </location>
</feature>
<keyword evidence="3 6" id="KW-0812">Transmembrane</keyword>